<dbReference type="GO" id="GO:0007288">
    <property type="term" value="P:sperm axoneme assembly"/>
    <property type="evidence" value="ECO:0007669"/>
    <property type="project" value="TreeGrafter"/>
</dbReference>
<dbReference type="PANTHER" id="PTHR46540">
    <property type="entry name" value="TETRATRICOPEPTIDE REPEAT PROTEIN 12"/>
    <property type="match status" value="1"/>
</dbReference>
<protein>
    <submittedName>
        <fullName evidence="3">Tetratricopeptide repeat protein 12</fullName>
    </submittedName>
</protein>
<organism evidence="3 4">
    <name type="scientific">Geodia barretti</name>
    <name type="common">Barrett's horny sponge</name>
    <dbReference type="NCBI Taxonomy" id="519541"/>
    <lineage>
        <taxon>Eukaryota</taxon>
        <taxon>Metazoa</taxon>
        <taxon>Porifera</taxon>
        <taxon>Demospongiae</taxon>
        <taxon>Heteroscleromorpha</taxon>
        <taxon>Tetractinellida</taxon>
        <taxon>Astrophorina</taxon>
        <taxon>Geodiidae</taxon>
        <taxon>Geodia</taxon>
    </lineage>
</organism>
<dbReference type="InterPro" id="IPR019734">
    <property type="entry name" value="TPR_rpt"/>
</dbReference>
<dbReference type="GO" id="GO:0005737">
    <property type="term" value="C:cytoplasm"/>
    <property type="evidence" value="ECO:0007669"/>
    <property type="project" value="TreeGrafter"/>
</dbReference>
<feature type="region of interest" description="Disordered" evidence="2">
    <location>
        <begin position="50"/>
        <end position="118"/>
    </location>
</feature>
<dbReference type="GO" id="GO:0070286">
    <property type="term" value="P:axonemal dynein complex assembly"/>
    <property type="evidence" value="ECO:0007669"/>
    <property type="project" value="TreeGrafter"/>
</dbReference>
<dbReference type="EMBL" id="CASHTH010002132">
    <property type="protein sequence ID" value="CAI8025227.1"/>
    <property type="molecule type" value="Genomic_DNA"/>
</dbReference>
<dbReference type="SMART" id="SM00028">
    <property type="entry name" value="TPR"/>
    <property type="match status" value="3"/>
</dbReference>
<evidence type="ECO:0000313" key="3">
    <source>
        <dbReference type="EMBL" id="CAI8025227.1"/>
    </source>
</evidence>
<dbReference type="AlphaFoldDB" id="A0AA35WSU4"/>
<keyword evidence="1" id="KW-0802">TPR repeat</keyword>
<dbReference type="PANTHER" id="PTHR46540:SF1">
    <property type="entry name" value="TETRATRICOPEPTIDE REPEAT PROTEIN 12"/>
    <property type="match status" value="1"/>
</dbReference>
<reference evidence="3" key="1">
    <citation type="submission" date="2023-03" db="EMBL/GenBank/DDBJ databases">
        <authorList>
            <person name="Steffen K."/>
            <person name="Cardenas P."/>
        </authorList>
    </citation>
    <scope>NUCLEOTIDE SEQUENCE</scope>
</reference>
<dbReference type="InterPro" id="IPR011990">
    <property type="entry name" value="TPR-like_helical_dom_sf"/>
</dbReference>
<evidence type="ECO:0000313" key="4">
    <source>
        <dbReference type="Proteomes" id="UP001174909"/>
    </source>
</evidence>
<name>A0AA35WSU4_GEOBA</name>
<feature type="compositionally biased region" description="Basic and acidic residues" evidence="2">
    <location>
        <begin position="50"/>
        <end position="62"/>
    </location>
</feature>
<keyword evidence="4" id="KW-1185">Reference proteome</keyword>
<dbReference type="Gene3D" id="1.25.40.10">
    <property type="entry name" value="Tetratricopeptide repeat domain"/>
    <property type="match status" value="1"/>
</dbReference>
<sequence>MEENGEELKDKELSSFLAKIDEIGDLVSDLRGGSVAAAGNALRRADEYLARQGGDRVTHDRSVINTGEGQSADEHSSRGSEKEHVEFMKTLEEDARDRGERRKEREAQGRDHKKRGNTAFRAGQFENAVTEFSVALRHTPWDISLYTNRALAYNRLGCYDDAIVDCDSAIRLEPCNLKAYLQRAKALTGLHRVKEAVECYTEAEKEFPNKADTIASLRKAIEP</sequence>
<dbReference type="Proteomes" id="UP001174909">
    <property type="component" value="Unassembled WGS sequence"/>
</dbReference>
<dbReference type="PROSITE" id="PS50005">
    <property type="entry name" value="TPR"/>
    <property type="match status" value="1"/>
</dbReference>
<comment type="caution">
    <text evidence="3">The sequence shown here is derived from an EMBL/GenBank/DDBJ whole genome shotgun (WGS) entry which is preliminary data.</text>
</comment>
<dbReference type="Pfam" id="PF00515">
    <property type="entry name" value="TPR_1"/>
    <property type="match status" value="1"/>
</dbReference>
<gene>
    <name evidence="3" type="ORF">GBAR_LOCUS14592</name>
</gene>
<evidence type="ECO:0000256" key="2">
    <source>
        <dbReference type="SAM" id="MobiDB-lite"/>
    </source>
</evidence>
<proteinExistence type="predicted"/>
<dbReference type="GO" id="GO:0005813">
    <property type="term" value="C:centrosome"/>
    <property type="evidence" value="ECO:0007669"/>
    <property type="project" value="TreeGrafter"/>
</dbReference>
<feature type="compositionally biased region" description="Basic and acidic residues" evidence="2">
    <location>
        <begin position="72"/>
        <end position="110"/>
    </location>
</feature>
<feature type="repeat" description="TPR" evidence="1">
    <location>
        <begin position="143"/>
        <end position="176"/>
    </location>
</feature>
<accession>A0AA35WSU4</accession>
<evidence type="ECO:0000256" key="1">
    <source>
        <dbReference type="PROSITE-ProRule" id="PRU00339"/>
    </source>
</evidence>
<dbReference type="SUPFAM" id="SSF48452">
    <property type="entry name" value="TPR-like"/>
    <property type="match status" value="1"/>
</dbReference>
<dbReference type="InterPro" id="IPR043195">
    <property type="entry name" value="TTC12"/>
</dbReference>